<dbReference type="OrthoDB" id="1043111at2759"/>
<dbReference type="KEGG" id="olu:OSTLU_30427"/>
<reference evidence="1 2" key="1">
    <citation type="journal article" date="2007" name="Proc. Natl. Acad. Sci. U.S.A.">
        <title>The tiny eukaryote Ostreococcus provides genomic insights into the paradox of plankton speciation.</title>
        <authorList>
            <person name="Palenik B."/>
            <person name="Grimwood J."/>
            <person name="Aerts A."/>
            <person name="Rouze P."/>
            <person name="Salamov A."/>
            <person name="Putnam N."/>
            <person name="Dupont C."/>
            <person name="Jorgensen R."/>
            <person name="Derelle E."/>
            <person name="Rombauts S."/>
            <person name="Zhou K."/>
            <person name="Otillar R."/>
            <person name="Merchant S.S."/>
            <person name="Podell S."/>
            <person name="Gaasterland T."/>
            <person name="Napoli C."/>
            <person name="Gendler K."/>
            <person name="Manuell A."/>
            <person name="Tai V."/>
            <person name="Vallon O."/>
            <person name="Piganeau G."/>
            <person name="Jancek S."/>
            <person name="Heijde M."/>
            <person name="Jabbari K."/>
            <person name="Bowler C."/>
            <person name="Lohr M."/>
            <person name="Robbens S."/>
            <person name="Werner G."/>
            <person name="Dubchak I."/>
            <person name="Pazour G.J."/>
            <person name="Ren Q."/>
            <person name="Paulsen I."/>
            <person name="Delwiche C."/>
            <person name="Schmutz J."/>
            <person name="Rokhsar D."/>
            <person name="Van de Peer Y."/>
            <person name="Moreau H."/>
            <person name="Grigoriev I.V."/>
        </authorList>
    </citation>
    <scope>NUCLEOTIDE SEQUENCE [LARGE SCALE GENOMIC DNA]</scope>
    <source>
        <strain evidence="1 2">CCE9901</strain>
    </source>
</reference>
<dbReference type="CDD" id="cd17039">
    <property type="entry name" value="Ubl_ubiquitin_like"/>
    <property type="match status" value="1"/>
</dbReference>
<dbReference type="HOGENOM" id="CLU_1573270_0_0_1"/>
<evidence type="ECO:0000313" key="1">
    <source>
        <dbReference type="EMBL" id="ABO95157.1"/>
    </source>
</evidence>
<dbReference type="RefSeq" id="XP_001416864.1">
    <property type="nucleotide sequence ID" value="XM_001416827.1"/>
</dbReference>
<dbReference type="InterPro" id="IPR029071">
    <property type="entry name" value="Ubiquitin-like_domsf"/>
</dbReference>
<protein>
    <recommendedName>
        <fullName evidence="3">Ubiquitin-like domain-containing protein</fullName>
    </recommendedName>
</protein>
<proteinExistence type="predicted"/>
<keyword evidence="2" id="KW-1185">Reference proteome</keyword>
<dbReference type="OMA" id="CQCLIAI"/>
<dbReference type="SUPFAM" id="SSF54236">
    <property type="entry name" value="Ubiquitin-like"/>
    <property type="match status" value="1"/>
</dbReference>
<evidence type="ECO:0000313" key="2">
    <source>
        <dbReference type="Proteomes" id="UP000001568"/>
    </source>
</evidence>
<organism evidence="1 2">
    <name type="scientific">Ostreococcus lucimarinus (strain CCE9901)</name>
    <dbReference type="NCBI Taxonomy" id="436017"/>
    <lineage>
        <taxon>Eukaryota</taxon>
        <taxon>Viridiplantae</taxon>
        <taxon>Chlorophyta</taxon>
        <taxon>Mamiellophyceae</taxon>
        <taxon>Mamiellales</taxon>
        <taxon>Bathycoccaceae</taxon>
        <taxon>Ostreococcus</taxon>
    </lineage>
</organism>
<dbReference type="EMBL" id="CP000583">
    <property type="protein sequence ID" value="ABO95157.1"/>
    <property type="molecule type" value="Genomic_DNA"/>
</dbReference>
<gene>
    <name evidence="1" type="ORF">OSTLU_30427</name>
</gene>
<evidence type="ECO:0008006" key="3">
    <source>
        <dbReference type="Google" id="ProtNLM"/>
    </source>
</evidence>
<dbReference type="Gramene" id="ABO95157">
    <property type="protein sequence ID" value="ABO95157"/>
    <property type="gene ID" value="OSTLU_30427"/>
</dbReference>
<dbReference type="Proteomes" id="UP000001568">
    <property type="component" value="Chromosome 3"/>
</dbReference>
<dbReference type="AlphaFoldDB" id="A4RTY2"/>
<dbReference type="GeneID" id="5000909"/>
<name>A4RTY2_OSTLU</name>
<sequence>MDDMEYWKDVGLGKGAWQCDASGGREILPQDEATVFEELPSAHSPRFALLPSVPTVAARTDDRHVAVFFDGCRYRCEFDVDGGTVGELARALCAGGLGSGADMTTGARQKLDGPESLVLFYCGKRLDDDDNKVSSYGVPRGCKILLGIDRALVERAEAGLGPGEDDDFWA</sequence>
<accession>A4RTY2</accession>